<organism evidence="1 2">
    <name type="scientific">Marasmius tenuissimus</name>
    <dbReference type="NCBI Taxonomy" id="585030"/>
    <lineage>
        <taxon>Eukaryota</taxon>
        <taxon>Fungi</taxon>
        <taxon>Dikarya</taxon>
        <taxon>Basidiomycota</taxon>
        <taxon>Agaricomycotina</taxon>
        <taxon>Agaricomycetes</taxon>
        <taxon>Agaricomycetidae</taxon>
        <taxon>Agaricales</taxon>
        <taxon>Marasmiineae</taxon>
        <taxon>Marasmiaceae</taxon>
        <taxon>Marasmius</taxon>
    </lineage>
</organism>
<dbReference type="Gene3D" id="3.40.50.1000">
    <property type="entry name" value="HAD superfamily/HAD-like"/>
    <property type="match status" value="1"/>
</dbReference>
<dbReference type="SUPFAM" id="SSF56784">
    <property type="entry name" value="HAD-like"/>
    <property type="match status" value="1"/>
</dbReference>
<dbReference type="InterPro" id="IPR023214">
    <property type="entry name" value="HAD_sf"/>
</dbReference>
<dbReference type="InterPro" id="IPR006439">
    <property type="entry name" value="HAD-SF_hydro_IA"/>
</dbReference>
<dbReference type="PANTHER" id="PTHR43611:SF3">
    <property type="entry name" value="FLAVIN MONONUCLEOTIDE HYDROLASE 1, CHLOROPLATIC"/>
    <property type="match status" value="1"/>
</dbReference>
<dbReference type="SFLD" id="SFLDG01129">
    <property type="entry name" value="C1.5:_HAD__Beta-PGM__Phosphata"/>
    <property type="match status" value="1"/>
</dbReference>
<keyword evidence="2" id="KW-1185">Reference proteome</keyword>
<protein>
    <recommendedName>
        <fullName evidence="3">HAD-like protein</fullName>
    </recommendedName>
</protein>
<accession>A0ABR3ABL1</accession>
<dbReference type="EMBL" id="JBBXMP010000005">
    <property type="protein sequence ID" value="KAL0070747.1"/>
    <property type="molecule type" value="Genomic_DNA"/>
</dbReference>
<dbReference type="CDD" id="cd02603">
    <property type="entry name" value="HAD_sEH-N_like"/>
    <property type="match status" value="1"/>
</dbReference>
<proteinExistence type="predicted"/>
<dbReference type="NCBIfam" id="TIGR01509">
    <property type="entry name" value="HAD-SF-IA-v3"/>
    <property type="match status" value="1"/>
</dbReference>
<evidence type="ECO:0000313" key="1">
    <source>
        <dbReference type="EMBL" id="KAL0070747.1"/>
    </source>
</evidence>
<dbReference type="Proteomes" id="UP001437256">
    <property type="component" value="Unassembled WGS sequence"/>
</dbReference>
<dbReference type="InterPro" id="IPR023198">
    <property type="entry name" value="PGP-like_dom2"/>
</dbReference>
<gene>
    <name evidence="1" type="ORF">AAF712_001968</name>
</gene>
<comment type="caution">
    <text evidence="1">The sequence shown here is derived from an EMBL/GenBank/DDBJ whole genome shotgun (WGS) entry which is preliminary data.</text>
</comment>
<dbReference type="Pfam" id="PF00702">
    <property type="entry name" value="Hydrolase"/>
    <property type="match status" value="1"/>
</dbReference>
<evidence type="ECO:0008006" key="3">
    <source>
        <dbReference type="Google" id="ProtNLM"/>
    </source>
</evidence>
<dbReference type="SFLD" id="SFLDS00003">
    <property type="entry name" value="Haloacid_Dehalogenase"/>
    <property type="match status" value="1"/>
</dbReference>
<dbReference type="Gene3D" id="1.10.150.240">
    <property type="entry name" value="Putative phosphatase, domain 2"/>
    <property type="match status" value="1"/>
</dbReference>
<name>A0ABR3ABL1_9AGAR</name>
<dbReference type="InterPro" id="IPR036412">
    <property type="entry name" value="HAD-like_sf"/>
</dbReference>
<sequence>MAVPTGTPVIDTLIFDLGDVLFTWSADTKTTVSPKVLRKILESATWFEYEKGRLSEDDAYALTASEHGLQPQEVRAAFQAARDTLASRPFMVDLIRQLKPGRKVYAMSNISAPDWEVLRSKPSDWDLFDHVFTSAAVGERKPNIGFYRHVLETTGADPTRTVFVDDKLENVLVARSFGIHGIVYDTFDNVQQSLLNICGDPVERGQSFLKANARNHLSYTSTGVTIKENFAQLLILEATHDPSLVEYTKYDGVFNFFRGQGELTTAVFPCDADTTSIGLTCSDHLPASKKHQIMDDILKLRNHDDILQVYFDPTRPRIDPVVCVNVLTLFHSHGRGHEVTETFDWVEQVLKYRAFSEGTRYYEPAEAFLYFLSRLLAISPIARQRLGRVYIERCRERVGLKGDALALAMRVICCAEEGIDASVDVVALREMQSIDGGWPDGWFYKYGSNGVLIANRGFTTALAINAIRAHDKLLRQKRSRASAPATLKSEISLSALDGELRPLLQSKSMSNRSVTLSKTTKMANESDLRAWVGAICGLSVGVATTWMVRSTVFS</sequence>
<dbReference type="PANTHER" id="PTHR43611">
    <property type="entry name" value="ALPHA-D-GLUCOSE 1-PHOSPHATE PHOSPHATASE"/>
    <property type="match status" value="1"/>
</dbReference>
<reference evidence="1 2" key="1">
    <citation type="submission" date="2024-05" db="EMBL/GenBank/DDBJ databases">
        <title>A draft genome resource for the thread blight pathogen Marasmius tenuissimus strain MS-2.</title>
        <authorList>
            <person name="Yulfo-Soto G.E."/>
            <person name="Baruah I.K."/>
            <person name="Amoako-Attah I."/>
            <person name="Bukari Y."/>
            <person name="Meinhardt L.W."/>
            <person name="Bailey B.A."/>
            <person name="Cohen S.P."/>
        </authorList>
    </citation>
    <scope>NUCLEOTIDE SEQUENCE [LARGE SCALE GENOMIC DNA]</scope>
    <source>
        <strain evidence="1 2">MS-2</strain>
    </source>
</reference>
<evidence type="ECO:0000313" key="2">
    <source>
        <dbReference type="Proteomes" id="UP001437256"/>
    </source>
</evidence>